<dbReference type="InterPro" id="IPR006375">
    <property type="entry name" value="Man1P_GuaTrfase/Man6P_Isoase"/>
</dbReference>
<dbReference type="Pfam" id="PF01050">
    <property type="entry name" value="MannoseP_isomer"/>
    <property type="match status" value="1"/>
</dbReference>
<dbReference type="NCBIfam" id="TIGR01479">
    <property type="entry name" value="GMP_PMI"/>
    <property type="match status" value="1"/>
</dbReference>
<protein>
    <recommendedName>
        <fullName evidence="2">mannose-1-phosphate guanylyltransferase</fullName>
        <ecNumber evidence="2">2.7.7.13</ecNumber>
    </recommendedName>
</protein>
<dbReference type="AlphaFoldDB" id="A0A1J5R3J2"/>
<accession>A0A1J5R3J2</accession>
<evidence type="ECO:0000256" key="6">
    <source>
        <dbReference type="ARBA" id="ARBA00023134"/>
    </source>
</evidence>
<dbReference type="InterPro" id="IPR029044">
    <property type="entry name" value="Nucleotide-diphossugar_trans"/>
</dbReference>
<evidence type="ECO:0000256" key="3">
    <source>
        <dbReference type="ARBA" id="ARBA00022679"/>
    </source>
</evidence>
<dbReference type="GO" id="GO:0004475">
    <property type="term" value="F:mannose-1-phosphate guanylyltransferase (GTP) activity"/>
    <property type="evidence" value="ECO:0007669"/>
    <property type="project" value="UniProtKB-EC"/>
</dbReference>
<keyword evidence="5" id="KW-0547">Nucleotide-binding</keyword>
<organism evidence="11">
    <name type="scientific">mine drainage metagenome</name>
    <dbReference type="NCBI Taxonomy" id="410659"/>
    <lineage>
        <taxon>unclassified sequences</taxon>
        <taxon>metagenomes</taxon>
        <taxon>ecological metagenomes</taxon>
    </lineage>
</organism>
<evidence type="ECO:0000259" key="9">
    <source>
        <dbReference type="Pfam" id="PF01050"/>
    </source>
</evidence>
<dbReference type="Gene3D" id="3.90.550.10">
    <property type="entry name" value="Spore Coat Polysaccharide Biosynthesis Protein SpsA, Chain A"/>
    <property type="match status" value="1"/>
</dbReference>
<dbReference type="InterPro" id="IPR005835">
    <property type="entry name" value="NTP_transferase_dom"/>
</dbReference>
<evidence type="ECO:0000256" key="5">
    <source>
        <dbReference type="ARBA" id="ARBA00022741"/>
    </source>
</evidence>
<sequence length="479" mass="52086">MTTLIPTIISGGAGTRLWPVSREAHPKPFIRLPDGQSLLQKTFLRAIALPGVDQVLTVTNRDFLFMSEDDYRAVAPKGFKTSYVLEPFGRNTAAAVAAAALTVAERDPAALLLVMPADHLIADQAAFAAAVAHASELAAQGLLVTFGIEPTAPETGFGYIEADGQMVKRFVEKPDAATAQTFLNSGNFYWNSGMFCFAAQTMVQEMEQHCPAILASVRACLLAARRADGEGYTQVELDASRFAKTRDDSIDYAVMEKSAKVAVVPCSLGWSDIGSWTALGELLPADPAGNRVDGHAVLHDARDCSVHARERMVGIVGVDGVIVVDTDDALLVVAKDRAQDVKQVYTRLKAQSHEAYRHHRTVHRPWGTYSLLEEGPGFKIKRIVVKPGRSLSLQMHHHRSEHWVVVSGTATIVNGEQECFVRTNESTYIPACTRHRLINPGITNLVLIEVQSGAYLGEDDIVRFEDVYGRAPQTPTAGA</sequence>
<dbReference type="InterPro" id="IPR014710">
    <property type="entry name" value="RmlC-like_jellyroll"/>
</dbReference>
<dbReference type="Pfam" id="PF22640">
    <property type="entry name" value="ManC_GMP_beta-helix"/>
    <property type="match status" value="1"/>
</dbReference>
<evidence type="ECO:0000256" key="7">
    <source>
        <dbReference type="ARBA" id="ARBA00047343"/>
    </source>
</evidence>
<dbReference type="CDD" id="cd02213">
    <property type="entry name" value="cupin_PMI_typeII_C"/>
    <property type="match status" value="1"/>
</dbReference>
<dbReference type="GO" id="GO:0009298">
    <property type="term" value="P:GDP-mannose biosynthetic process"/>
    <property type="evidence" value="ECO:0007669"/>
    <property type="project" value="TreeGrafter"/>
</dbReference>
<keyword evidence="3" id="KW-0808">Transferase</keyword>
<dbReference type="PANTHER" id="PTHR46390">
    <property type="entry name" value="MANNOSE-1-PHOSPHATE GUANYLYLTRANSFERASE"/>
    <property type="match status" value="1"/>
</dbReference>
<feature type="domain" description="Mannose-6-phosphate isomerase type II C-terminal" evidence="9">
    <location>
        <begin position="353"/>
        <end position="466"/>
    </location>
</feature>
<evidence type="ECO:0000256" key="1">
    <source>
        <dbReference type="ARBA" id="ARBA00006115"/>
    </source>
</evidence>
<keyword evidence="4" id="KW-0548">Nucleotidyltransferase</keyword>
<comment type="caution">
    <text evidence="11">The sequence shown here is derived from an EMBL/GenBank/DDBJ whole genome shotgun (WGS) entry which is preliminary data.</text>
</comment>
<dbReference type="Pfam" id="PF00483">
    <property type="entry name" value="NTP_transferase"/>
    <property type="match status" value="1"/>
</dbReference>
<dbReference type="GO" id="GO:0005525">
    <property type="term" value="F:GTP binding"/>
    <property type="evidence" value="ECO:0007669"/>
    <property type="project" value="UniProtKB-KW"/>
</dbReference>
<evidence type="ECO:0000313" key="11">
    <source>
        <dbReference type="EMBL" id="OIQ86548.1"/>
    </source>
</evidence>
<dbReference type="CDD" id="cd02509">
    <property type="entry name" value="GDP-M1P_Guanylyltransferase"/>
    <property type="match status" value="1"/>
</dbReference>
<dbReference type="Gene3D" id="2.60.120.10">
    <property type="entry name" value="Jelly Rolls"/>
    <property type="match status" value="1"/>
</dbReference>
<dbReference type="SUPFAM" id="SSF53448">
    <property type="entry name" value="Nucleotide-diphospho-sugar transferases"/>
    <property type="match status" value="1"/>
</dbReference>
<name>A0A1J5R3J2_9ZZZZ</name>
<dbReference type="FunFam" id="3.90.550.10:FF:000046">
    <property type="entry name" value="Mannose-1-phosphate guanylyltransferase (GDP)"/>
    <property type="match status" value="1"/>
</dbReference>
<reference evidence="11" key="1">
    <citation type="submission" date="2016-10" db="EMBL/GenBank/DDBJ databases">
        <title>Sequence of Gallionella enrichment culture.</title>
        <authorList>
            <person name="Poehlein A."/>
            <person name="Muehling M."/>
            <person name="Daniel R."/>
        </authorList>
    </citation>
    <scope>NUCLEOTIDE SEQUENCE</scope>
</reference>
<dbReference type="InterPro" id="IPR051161">
    <property type="entry name" value="Mannose-6P_isomerase_type2"/>
</dbReference>
<dbReference type="InterPro" id="IPR011051">
    <property type="entry name" value="RmlC_Cupin_sf"/>
</dbReference>
<proteinExistence type="inferred from homology"/>
<feature type="domain" description="MannoseP isomerase/GMP-like beta-helix" evidence="10">
    <location>
        <begin position="295"/>
        <end position="348"/>
    </location>
</feature>
<dbReference type="FunFam" id="2.60.120.10:FF:000032">
    <property type="entry name" value="Mannose-1-phosphate guanylyltransferase/mannose-6-phosphate isomerase"/>
    <property type="match status" value="1"/>
</dbReference>
<feature type="domain" description="Nucleotidyl transferase" evidence="8">
    <location>
        <begin position="7"/>
        <end position="282"/>
    </location>
</feature>
<dbReference type="GO" id="GO:0000271">
    <property type="term" value="P:polysaccharide biosynthetic process"/>
    <property type="evidence" value="ECO:0007669"/>
    <property type="project" value="InterPro"/>
</dbReference>
<comment type="similarity">
    <text evidence="1">Belongs to the mannose-6-phosphate isomerase type 2 family.</text>
</comment>
<dbReference type="InterPro" id="IPR054566">
    <property type="entry name" value="ManC/GMP-like_b-helix"/>
</dbReference>
<gene>
    <name evidence="11" type="primary">algA_10</name>
    <name evidence="11" type="ORF">GALL_316080</name>
</gene>
<evidence type="ECO:0000259" key="10">
    <source>
        <dbReference type="Pfam" id="PF22640"/>
    </source>
</evidence>
<evidence type="ECO:0000256" key="4">
    <source>
        <dbReference type="ARBA" id="ARBA00022695"/>
    </source>
</evidence>
<evidence type="ECO:0000259" key="8">
    <source>
        <dbReference type="Pfam" id="PF00483"/>
    </source>
</evidence>
<dbReference type="SUPFAM" id="SSF51182">
    <property type="entry name" value="RmlC-like cupins"/>
    <property type="match status" value="1"/>
</dbReference>
<dbReference type="EC" id="2.7.7.13" evidence="2"/>
<dbReference type="EMBL" id="MLJW01000473">
    <property type="protein sequence ID" value="OIQ86548.1"/>
    <property type="molecule type" value="Genomic_DNA"/>
</dbReference>
<comment type="catalytic activity">
    <reaction evidence="7">
        <text>alpha-D-mannose 1-phosphate + GTP + H(+) = GDP-alpha-D-mannose + diphosphate</text>
        <dbReference type="Rhea" id="RHEA:15229"/>
        <dbReference type="ChEBI" id="CHEBI:15378"/>
        <dbReference type="ChEBI" id="CHEBI:33019"/>
        <dbReference type="ChEBI" id="CHEBI:37565"/>
        <dbReference type="ChEBI" id="CHEBI:57527"/>
        <dbReference type="ChEBI" id="CHEBI:58409"/>
        <dbReference type="EC" id="2.7.7.13"/>
    </reaction>
</comment>
<keyword evidence="6" id="KW-0342">GTP-binding</keyword>
<dbReference type="InterPro" id="IPR049577">
    <property type="entry name" value="GMPP_N"/>
</dbReference>
<dbReference type="PANTHER" id="PTHR46390:SF1">
    <property type="entry name" value="MANNOSE-1-PHOSPHATE GUANYLYLTRANSFERASE"/>
    <property type="match status" value="1"/>
</dbReference>
<dbReference type="InterPro" id="IPR001538">
    <property type="entry name" value="Man6P_isomerase-2_C"/>
</dbReference>
<evidence type="ECO:0000256" key="2">
    <source>
        <dbReference type="ARBA" id="ARBA00012387"/>
    </source>
</evidence>